<dbReference type="InterPro" id="IPR047045">
    <property type="entry name" value="CobQ_N"/>
</dbReference>
<evidence type="ECO:0000313" key="10">
    <source>
        <dbReference type="EMBL" id="MEM6248835.1"/>
    </source>
</evidence>
<dbReference type="NCBIfam" id="TIGR00313">
    <property type="entry name" value="cobQ"/>
    <property type="match status" value="1"/>
</dbReference>
<evidence type="ECO:0000313" key="11">
    <source>
        <dbReference type="Proteomes" id="UP001489333"/>
    </source>
</evidence>
<feature type="active site" evidence="7">
    <location>
        <position position="517"/>
    </location>
</feature>
<dbReference type="InterPro" id="IPR011698">
    <property type="entry name" value="GATase_3"/>
</dbReference>
<evidence type="ECO:0000256" key="1">
    <source>
        <dbReference type="ARBA" id="ARBA00004953"/>
    </source>
</evidence>
<organism evidence="10 11">
    <name type="scientific">Shewanella vaxholmensis</name>
    <dbReference type="NCBI Taxonomy" id="3063535"/>
    <lineage>
        <taxon>Bacteria</taxon>
        <taxon>Pseudomonadati</taxon>
        <taxon>Pseudomonadota</taxon>
        <taxon>Gammaproteobacteria</taxon>
        <taxon>Alteromonadales</taxon>
        <taxon>Shewanellaceae</taxon>
        <taxon>Shewanella</taxon>
    </lineage>
</organism>
<comment type="function">
    <text evidence="6 7">Catalyzes amidations at positions B, D, E, and G on adenosylcobyrinic A,C-diamide. NH(2) groups are provided by glutamine, and one molecule of ATP is hydrogenolyzed for each amidation.</text>
</comment>
<keyword evidence="11" id="KW-1185">Reference proteome</keyword>
<dbReference type="InterPro" id="IPR002586">
    <property type="entry name" value="CobQ/CobB/MinD/ParA_Nub-bd_dom"/>
</dbReference>
<feature type="domain" description="CobQ/CobB/MinD/ParA nucleotide binding" evidence="8">
    <location>
        <begin position="54"/>
        <end position="285"/>
    </location>
</feature>
<name>A0ABU9URC9_9GAMM</name>
<dbReference type="SUPFAM" id="SSF52540">
    <property type="entry name" value="P-loop containing nucleoside triphosphate hydrolases"/>
    <property type="match status" value="1"/>
</dbReference>
<dbReference type="Gene3D" id="3.40.50.880">
    <property type="match status" value="1"/>
</dbReference>
<evidence type="ECO:0000256" key="6">
    <source>
        <dbReference type="ARBA" id="ARBA00025166"/>
    </source>
</evidence>
<comment type="pathway">
    <text evidence="1 7">Cofactor biosynthesis; adenosylcobalamin biosynthesis.</text>
</comment>
<dbReference type="Pfam" id="PF01656">
    <property type="entry name" value="CbiA"/>
    <property type="match status" value="1"/>
</dbReference>
<dbReference type="PANTHER" id="PTHR21343:SF1">
    <property type="entry name" value="COBYRIC ACID SYNTHASE"/>
    <property type="match status" value="1"/>
</dbReference>
<protein>
    <recommendedName>
        <fullName evidence="3 7">Cobyric acid synthase</fullName>
    </recommendedName>
</protein>
<dbReference type="EMBL" id="JBCHKU010000011">
    <property type="protein sequence ID" value="MEM6248835.1"/>
    <property type="molecule type" value="Genomic_DNA"/>
</dbReference>
<dbReference type="InterPro" id="IPR029062">
    <property type="entry name" value="Class_I_gatase-like"/>
</dbReference>
<dbReference type="SUPFAM" id="SSF52317">
    <property type="entry name" value="Class I glutamine amidotransferase-like"/>
    <property type="match status" value="1"/>
</dbReference>
<dbReference type="PROSITE" id="PS51274">
    <property type="entry name" value="GATASE_COBBQ"/>
    <property type="match status" value="1"/>
</dbReference>
<evidence type="ECO:0000256" key="2">
    <source>
        <dbReference type="ARBA" id="ARBA00006205"/>
    </source>
</evidence>
<gene>
    <name evidence="7" type="primary">cobQ</name>
    <name evidence="10" type="ORF">AAGS29_09515</name>
</gene>
<dbReference type="InterPro" id="IPR033949">
    <property type="entry name" value="CobQ_GATase1"/>
</dbReference>
<dbReference type="InterPro" id="IPR027417">
    <property type="entry name" value="P-loop_NTPase"/>
</dbReference>
<proteinExistence type="inferred from homology"/>
<comment type="similarity">
    <text evidence="2 7">Belongs to the CobB/CobQ family. CobQ subfamily.</text>
</comment>
<evidence type="ECO:0000259" key="9">
    <source>
        <dbReference type="Pfam" id="PF07685"/>
    </source>
</evidence>
<evidence type="ECO:0000256" key="4">
    <source>
        <dbReference type="ARBA" id="ARBA00022573"/>
    </source>
</evidence>
<dbReference type="RefSeq" id="WP_342902005.1">
    <property type="nucleotide sequence ID" value="NZ_JBCHKU010000011.1"/>
</dbReference>
<dbReference type="NCBIfam" id="NF001989">
    <property type="entry name" value="PRK00784.1"/>
    <property type="match status" value="1"/>
</dbReference>
<feature type="active site" description="Nucleophile" evidence="7">
    <location>
        <position position="391"/>
    </location>
</feature>
<evidence type="ECO:0000256" key="7">
    <source>
        <dbReference type="HAMAP-Rule" id="MF_00028"/>
    </source>
</evidence>
<dbReference type="CDD" id="cd01750">
    <property type="entry name" value="GATase1_CobQ"/>
    <property type="match status" value="1"/>
</dbReference>
<evidence type="ECO:0000259" key="8">
    <source>
        <dbReference type="Pfam" id="PF01656"/>
    </source>
</evidence>
<dbReference type="Pfam" id="PF07685">
    <property type="entry name" value="GATase_3"/>
    <property type="match status" value="1"/>
</dbReference>
<dbReference type="InterPro" id="IPR004459">
    <property type="entry name" value="CobQ_synth"/>
</dbReference>
<dbReference type="Gene3D" id="3.40.50.300">
    <property type="entry name" value="P-loop containing nucleotide triphosphate hydrolases"/>
    <property type="match status" value="1"/>
</dbReference>
<evidence type="ECO:0000256" key="3">
    <source>
        <dbReference type="ARBA" id="ARBA00019833"/>
    </source>
</evidence>
<comment type="caution">
    <text evidence="10">The sequence shown here is derived from an EMBL/GenBank/DDBJ whole genome shotgun (WGS) entry which is preliminary data.</text>
</comment>
<dbReference type="PANTHER" id="PTHR21343">
    <property type="entry name" value="DETHIOBIOTIN SYNTHETASE"/>
    <property type="match status" value="1"/>
</dbReference>
<dbReference type="Proteomes" id="UP001489333">
    <property type="component" value="Unassembled WGS sequence"/>
</dbReference>
<sequence>MSSPNTDNTGCATALDTANALAIHSAANLVVNTPAVNSAVNTPAVNSLRRAKVLMVQGTTSDAGKSTLVAGICRLLAREGVKVAPFKPQNMALNSAVTIDGGEIGRAQALQAAACYLEPHTDFNPILLKPSSDTGAQIIVHGKALTTLEASAFFGPKSKDYKAMALGAVLESFERLSGQYQTIVVEGAGSPAEINLREGDIANMGFAEAVDCPVIIIADIDKGGVFAHLVGTLALLSESEQARVKGFVINRFRGDISLLQSGLDWLEAYTQKPVLGVLPYLHDLHLDAEDALISSPTKGANSRLKVRVLVYPRISNHTDFDPLRLHPDIDFDYVSLQTQAASHATHLPAADLLILPGSKNVRADLAFLRQQGWDKDIATHLRYGGKVLGICGGYQMLGQSIADPLGIEDSAGDTEGLGYLPLSTELKTDKQLRRLSGELTLFGQKVAVQGYEIHCGESRYLAPALTATLTPDIALSVEQHNPPLQLIPESTSLAVPALSFADGLQSDDGQILGTYLHGLFDSPDACQLILRWAGLNDAKTIDINQIREQQLERLADVLAEHLDMQKLQTILDAAVQR</sequence>
<evidence type="ECO:0000256" key="5">
    <source>
        <dbReference type="ARBA" id="ARBA00022962"/>
    </source>
</evidence>
<feature type="domain" description="CobB/CobQ-like glutamine amidotransferase" evidence="9">
    <location>
        <begin position="305"/>
        <end position="523"/>
    </location>
</feature>
<dbReference type="CDD" id="cd05389">
    <property type="entry name" value="CobQ_N"/>
    <property type="match status" value="1"/>
</dbReference>
<keyword evidence="4 7" id="KW-0169">Cobalamin biosynthesis</keyword>
<reference evidence="10 11" key="1">
    <citation type="submission" date="2024-04" db="EMBL/GenBank/DDBJ databases">
        <title>Novel Shewanella species isolated from Baltic Sea sediments.</title>
        <authorList>
            <person name="Martin-Rodriguez A.J."/>
            <person name="Fernandez-Juarez V."/>
            <person name="Valeriano V.D."/>
            <person name="Mihindukulasooriya I."/>
            <person name="Ceresnova L."/>
            <person name="Joffre E."/>
            <person name="Jensie-Markopoulos S."/>
            <person name="Moore E.R.B."/>
            <person name="Sjoling A."/>
        </authorList>
    </citation>
    <scope>NUCLEOTIDE SEQUENCE [LARGE SCALE GENOMIC DNA]</scope>
    <source>
        <strain evidence="10 11">VAX-SP0-0CM-1</strain>
    </source>
</reference>
<dbReference type="HAMAP" id="MF_00028">
    <property type="entry name" value="CobQ"/>
    <property type="match status" value="1"/>
</dbReference>
<keyword evidence="5 7" id="KW-0315">Glutamine amidotransferase</keyword>
<accession>A0ABU9URC9</accession>